<dbReference type="Proteomes" id="UP000319671">
    <property type="component" value="Unassembled WGS sequence"/>
</dbReference>
<organism evidence="2 3">
    <name type="scientific">Neobacillus bataviensis</name>
    <dbReference type="NCBI Taxonomy" id="220685"/>
    <lineage>
        <taxon>Bacteria</taxon>
        <taxon>Bacillati</taxon>
        <taxon>Bacillota</taxon>
        <taxon>Bacilli</taxon>
        <taxon>Bacillales</taxon>
        <taxon>Bacillaceae</taxon>
        <taxon>Neobacillus</taxon>
    </lineage>
</organism>
<gene>
    <name evidence="2" type="ORF">FB550_10123</name>
</gene>
<keyword evidence="1" id="KW-0812">Transmembrane</keyword>
<protein>
    <submittedName>
        <fullName evidence="2">Uncharacterized protein</fullName>
    </submittedName>
</protein>
<feature type="transmembrane region" description="Helical" evidence="1">
    <location>
        <begin position="43"/>
        <end position="61"/>
    </location>
</feature>
<evidence type="ECO:0000313" key="2">
    <source>
        <dbReference type="EMBL" id="TWE08012.1"/>
    </source>
</evidence>
<comment type="caution">
    <text evidence="2">The sequence shown here is derived from an EMBL/GenBank/DDBJ whole genome shotgun (WGS) entry which is preliminary data.</text>
</comment>
<keyword evidence="3" id="KW-1185">Reference proteome</keyword>
<keyword evidence="1" id="KW-0472">Membrane</keyword>
<sequence length="64" mass="7600">MDLFFISNMIKNIISTFFQNGIWVVGFFYFLIKIFDNKTLKIFSKYIIIVVLVLLFFHSVLVSI</sequence>
<evidence type="ECO:0000256" key="1">
    <source>
        <dbReference type="SAM" id="Phobius"/>
    </source>
</evidence>
<reference evidence="2 3" key="1">
    <citation type="submission" date="2019-06" db="EMBL/GenBank/DDBJ databases">
        <title>Sorghum-associated microbial communities from plants grown in Nebraska, USA.</title>
        <authorList>
            <person name="Schachtman D."/>
        </authorList>
    </citation>
    <scope>NUCLEOTIDE SEQUENCE [LARGE SCALE GENOMIC DNA]</scope>
    <source>
        <strain evidence="2 3">2482</strain>
    </source>
</reference>
<proteinExistence type="predicted"/>
<feature type="transmembrane region" description="Helical" evidence="1">
    <location>
        <begin position="12"/>
        <end position="31"/>
    </location>
</feature>
<evidence type="ECO:0000313" key="3">
    <source>
        <dbReference type="Proteomes" id="UP000319671"/>
    </source>
</evidence>
<dbReference type="AlphaFoldDB" id="A0A561DXG3"/>
<keyword evidence="1" id="KW-1133">Transmembrane helix</keyword>
<name>A0A561DXG3_9BACI</name>
<accession>A0A561DXG3</accession>
<dbReference type="EMBL" id="VIVN01000001">
    <property type="protein sequence ID" value="TWE08012.1"/>
    <property type="molecule type" value="Genomic_DNA"/>
</dbReference>